<dbReference type="AlphaFoldDB" id="A0A6N8HYA9"/>
<dbReference type="RefSeq" id="WP_066649202.1">
    <property type="nucleotide sequence ID" value="NZ_VWXL01000029.1"/>
</dbReference>
<dbReference type="Proteomes" id="UP000469440">
    <property type="component" value="Unassembled WGS sequence"/>
</dbReference>
<dbReference type="OrthoDB" id="9959576at2"/>
<keyword evidence="1" id="KW-0472">Membrane</keyword>
<comment type="caution">
    <text evidence="2">The sequence shown here is derived from an EMBL/GenBank/DDBJ whole genome shotgun (WGS) entry which is preliminary data.</text>
</comment>
<sequence>MINRKSIEVAEVYPFGHRRFNCKIVALFAAFICFIPALTGCFNNNAEDPNWDKTHTTVTSPEEAIRQFGNDLLLDKIVLKNGYSKPYTEYILEHSGENSVTYKNRQAWRELSIQVNYGGKQFSTDEDNVALHIFFKENDRNLIGSEKYPNDGYENLLSGSKTTKEINGIKVTYHDFSTKTFINAFCAEFKYLGYTYFLETYSKSNKNLSWDTINQMLN</sequence>
<feature type="transmembrane region" description="Helical" evidence="1">
    <location>
        <begin position="20"/>
        <end position="39"/>
    </location>
</feature>
<keyword evidence="1" id="KW-0812">Transmembrane</keyword>
<evidence type="ECO:0000313" key="3">
    <source>
        <dbReference type="Proteomes" id="UP000469440"/>
    </source>
</evidence>
<reference evidence="2 3" key="1">
    <citation type="submission" date="2019-09" db="EMBL/GenBank/DDBJ databases">
        <title>Genome sequence of Clostridium sp. EA1.</title>
        <authorList>
            <person name="Poehlein A."/>
            <person name="Bengelsdorf F.R."/>
            <person name="Daniel R."/>
        </authorList>
    </citation>
    <scope>NUCLEOTIDE SEQUENCE [LARGE SCALE GENOMIC DNA]</scope>
    <source>
        <strain evidence="2 3">EA1</strain>
    </source>
</reference>
<keyword evidence="3" id="KW-1185">Reference proteome</keyword>
<keyword evidence="1" id="KW-1133">Transmembrane helix</keyword>
<evidence type="ECO:0000256" key="1">
    <source>
        <dbReference type="SAM" id="Phobius"/>
    </source>
</evidence>
<organism evidence="2 3">
    <name type="scientific">Caproicibacter fermentans</name>
    <dbReference type="NCBI Taxonomy" id="2576756"/>
    <lineage>
        <taxon>Bacteria</taxon>
        <taxon>Bacillati</taxon>
        <taxon>Bacillota</taxon>
        <taxon>Clostridia</taxon>
        <taxon>Eubacteriales</taxon>
        <taxon>Acutalibacteraceae</taxon>
        <taxon>Caproicibacter</taxon>
    </lineage>
</organism>
<dbReference type="EMBL" id="VWXL01000029">
    <property type="protein sequence ID" value="MVB10457.1"/>
    <property type="molecule type" value="Genomic_DNA"/>
</dbReference>
<proteinExistence type="predicted"/>
<accession>A0A6N8HYA9</accession>
<gene>
    <name evidence="2" type="ORF">CAFE_11460</name>
</gene>
<name>A0A6N8HYA9_9FIRM</name>
<protein>
    <submittedName>
        <fullName evidence="2">Uncharacterized protein</fullName>
    </submittedName>
</protein>
<evidence type="ECO:0000313" key="2">
    <source>
        <dbReference type="EMBL" id="MVB10457.1"/>
    </source>
</evidence>